<dbReference type="AlphaFoldDB" id="C0LZI6"/>
<accession>C0LZI6</accession>
<dbReference type="SUPFAM" id="SSF46785">
    <property type="entry name" value="Winged helix' DNA-binding domain"/>
    <property type="match status" value="1"/>
</dbReference>
<name>C0LZI6_PHYRM</name>
<sequence length="291" mass="31891">MNSHNESAFATVPRFVRSVYDMLQNEDQRILSWSADGSHFQVYDVPRLEVDVLRKYFKHGKFSSFQRQLNNFGFHKWTKTRASVATFNHDVLVRCHPSQLSALVGQMKKKVATTPTSPTTSAKRPRSLLASTTTVTVMVEPMMASKKQRMSPRDVCDLSAISFSSLWAPDGSCNQDEPLFDALDSIELTELDWHAVSSPIEADACDTNGISAIGVDLDLQANCAASGLGLLGEEDLCAILGDLETAQELSERELNALLGGASDREEVDLALDGDIEFDIAVDAGVDSLLFV</sequence>
<keyword evidence="6" id="KW-0346">Stress response</keyword>
<dbReference type="PANTHER" id="PTHR10015">
    <property type="entry name" value="HEAT SHOCK TRANSCRIPTION FACTOR"/>
    <property type="match status" value="1"/>
</dbReference>
<evidence type="ECO:0000259" key="5">
    <source>
        <dbReference type="SMART" id="SM00415"/>
    </source>
</evidence>
<keyword evidence="2" id="KW-0238">DNA-binding</keyword>
<dbReference type="VEuPathDB" id="FungiDB:KRP22_5921"/>
<dbReference type="VEuPathDB" id="FungiDB:KRP22_5925"/>
<dbReference type="FunFam" id="1.10.10.10:FF:000286">
    <property type="entry name" value="Heat shock transcription factor"/>
    <property type="match status" value="1"/>
</dbReference>
<comment type="similarity">
    <text evidence="4">Belongs to the HSF family.</text>
</comment>
<reference evidence="8" key="1">
    <citation type="journal article" date="2006" name="Science">
        <title>Phytophthora genome sequences uncover evolutionary origins and mechanisms of pathogenesis.</title>
        <authorList>
            <person name="Tyler B.M."/>
            <person name="Tripathy S."/>
            <person name="Zhang X."/>
            <person name="Dehal P."/>
            <person name="Jiang R.H."/>
            <person name="Aerts A."/>
            <person name="Arredondo F.D."/>
            <person name="Baxter L."/>
            <person name="Bensasson D."/>
            <person name="Beynon J.L."/>
            <person name="Chapman J."/>
            <person name="Damasceno C.M."/>
            <person name="Dorrance A.E."/>
            <person name="Dou D."/>
            <person name="Dickerman A.W."/>
            <person name="Dubchak I.L."/>
            <person name="Garbelotto M."/>
            <person name="Gijzen M."/>
            <person name="Gordon S.G."/>
            <person name="Govers F."/>
            <person name="Grunwald N.J."/>
            <person name="Huang W."/>
            <person name="Ivors K.L."/>
            <person name="Jones R.W."/>
            <person name="Kamoun S."/>
            <person name="Krampis K."/>
            <person name="Lamour K.H."/>
            <person name="Lee M.K."/>
            <person name="McDonald W.H."/>
            <person name="Medina M."/>
            <person name="Meijer H.J."/>
            <person name="Nordberg E.K."/>
            <person name="Maclean D.J."/>
            <person name="Ospina-Giraldo M.D."/>
            <person name="Morris P.F."/>
            <person name="Phuntumart V."/>
            <person name="Putnam N.H."/>
            <person name="Rash S."/>
            <person name="Rose J.K."/>
            <person name="Sakihama Y."/>
            <person name="Salamov A.A."/>
            <person name="Savidor A."/>
            <person name="Scheuring C.F."/>
            <person name="Smith B.M."/>
            <person name="Sobral B.W."/>
            <person name="Terry A."/>
            <person name="Torto-Alalibo T.A."/>
            <person name="Win J."/>
            <person name="Xu Z."/>
            <person name="Zhang H."/>
            <person name="Grigoriev I.V."/>
            <person name="Rokhsar D.S."/>
            <person name="Boore J.L."/>
        </authorList>
    </citation>
    <scope>NUCLEOTIDE SEQUENCE [LARGE SCALE GENOMIC DNA]</scope>
    <source>
        <strain evidence="8">Pr102</strain>
    </source>
</reference>
<dbReference type="VEuPathDB" id="FungiDB:KRP22_5924"/>
<evidence type="ECO:0000256" key="2">
    <source>
        <dbReference type="ARBA" id="ARBA00023125"/>
    </source>
</evidence>
<dbReference type="InterPro" id="IPR036388">
    <property type="entry name" value="WH-like_DNA-bd_sf"/>
</dbReference>
<evidence type="ECO:0000256" key="3">
    <source>
        <dbReference type="ARBA" id="ARBA00023242"/>
    </source>
</evidence>
<dbReference type="VEuPathDB" id="FungiDB:KRP22_5918"/>
<evidence type="ECO:0000313" key="6">
    <source>
        <dbReference type="EMBL" id="ACN76438.1"/>
    </source>
</evidence>
<dbReference type="EnsemblProtists" id="Phyra75440">
    <property type="protein sequence ID" value="Phyra75440"/>
    <property type="gene ID" value="Phyra75440"/>
</dbReference>
<proteinExistence type="inferred from homology"/>
<dbReference type="InParanoid" id="C0LZI6"/>
<evidence type="ECO:0000256" key="4">
    <source>
        <dbReference type="RuleBase" id="RU004020"/>
    </source>
</evidence>
<reference evidence="6" key="2">
    <citation type="submission" date="2009-02" db="EMBL/GenBank/DDBJ databases">
        <title>Heat shock transcription factor of Phytophthora sojae.</title>
        <authorList>
            <person name="Wang Y."/>
            <person name="Dou D."/>
            <person name="Wang Y."/>
        </authorList>
    </citation>
    <scope>NUCLEOTIDE SEQUENCE</scope>
</reference>
<keyword evidence="8" id="KW-1185">Reference proteome</keyword>
<dbReference type="STRING" id="164328.C0LZI6"/>
<dbReference type="EMBL" id="DS566010">
    <property type="status" value="NOT_ANNOTATED_CDS"/>
    <property type="molecule type" value="Genomic_DNA"/>
</dbReference>
<keyword evidence="3" id="KW-0539">Nucleus</keyword>
<dbReference type="HOGENOM" id="CLU_1075471_0_0_1"/>
<dbReference type="Proteomes" id="UP000005238">
    <property type="component" value="Unassembled WGS sequence"/>
</dbReference>
<feature type="domain" description="HSF-type DNA-binding" evidence="5">
    <location>
        <begin position="11"/>
        <end position="110"/>
    </location>
</feature>
<dbReference type="SMART" id="SM00415">
    <property type="entry name" value="HSF"/>
    <property type="match status" value="1"/>
</dbReference>
<dbReference type="PANTHER" id="PTHR10015:SF427">
    <property type="entry name" value="HEAT SHOCK FACTOR PROTEIN"/>
    <property type="match status" value="1"/>
</dbReference>
<comment type="subcellular location">
    <subcellularLocation>
        <location evidence="1">Nucleus</location>
    </subcellularLocation>
</comment>
<reference evidence="7" key="3">
    <citation type="submission" date="2015-06" db="UniProtKB">
        <authorList>
            <consortium name="EnsemblProtists"/>
        </authorList>
    </citation>
    <scope>IDENTIFICATION</scope>
    <source>
        <strain evidence="7">Pr102</strain>
    </source>
</reference>
<dbReference type="eggNOG" id="KOG0627">
    <property type="taxonomic scope" value="Eukaryota"/>
</dbReference>
<dbReference type="VEuPathDB" id="FungiDB:KRP23_13458"/>
<dbReference type="GO" id="GO:0003700">
    <property type="term" value="F:DNA-binding transcription factor activity"/>
    <property type="evidence" value="ECO:0007669"/>
    <property type="project" value="InterPro"/>
</dbReference>
<evidence type="ECO:0000313" key="8">
    <source>
        <dbReference type="Proteomes" id="UP000005238"/>
    </source>
</evidence>
<dbReference type="VEuPathDB" id="FungiDB:KRP22_5923"/>
<dbReference type="Gene3D" id="1.10.10.10">
    <property type="entry name" value="Winged helix-like DNA-binding domain superfamily/Winged helix DNA-binding domain"/>
    <property type="match status" value="1"/>
</dbReference>
<dbReference type="InterPro" id="IPR036390">
    <property type="entry name" value="WH_DNA-bd_sf"/>
</dbReference>
<dbReference type="VEuPathDB" id="FungiDB:KRP22_5920"/>
<dbReference type="EMBL" id="FJ790211">
    <property type="protein sequence ID" value="ACN76438.1"/>
    <property type="molecule type" value="Genomic_DNA"/>
</dbReference>
<dbReference type="GO" id="GO:0005634">
    <property type="term" value="C:nucleus"/>
    <property type="evidence" value="ECO:0007669"/>
    <property type="project" value="UniProtKB-SubCell"/>
</dbReference>
<evidence type="ECO:0000313" key="7">
    <source>
        <dbReference type="EnsemblProtists" id="Phyra75440"/>
    </source>
</evidence>
<dbReference type="VEuPathDB" id="FungiDB:KRP22_5927"/>
<dbReference type="InterPro" id="IPR000232">
    <property type="entry name" value="HSF_DNA-bd"/>
</dbReference>
<dbReference type="OMA" id="TELDWHA"/>
<organism evidence="6">
    <name type="scientific">Phytophthora ramorum</name>
    <name type="common">Sudden oak death agent</name>
    <dbReference type="NCBI Taxonomy" id="164328"/>
    <lineage>
        <taxon>Eukaryota</taxon>
        <taxon>Sar</taxon>
        <taxon>Stramenopiles</taxon>
        <taxon>Oomycota</taxon>
        <taxon>Peronosporomycetes</taxon>
        <taxon>Peronosporales</taxon>
        <taxon>Peronosporaceae</taxon>
        <taxon>Phytophthora</taxon>
    </lineage>
</organism>
<dbReference type="GO" id="GO:0043565">
    <property type="term" value="F:sequence-specific DNA binding"/>
    <property type="evidence" value="ECO:0007669"/>
    <property type="project" value="InterPro"/>
</dbReference>
<dbReference type="VEuPathDB" id="FungiDB:KRP22_5917"/>
<evidence type="ECO:0000256" key="1">
    <source>
        <dbReference type="ARBA" id="ARBA00004123"/>
    </source>
</evidence>
<protein>
    <submittedName>
        <fullName evidence="6 7">Heat shock transcription factor</fullName>
    </submittedName>
</protein>
<dbReference type="VEuPathDB" id="FungiDB:KRP22_5926"/>
<dbReference type="Pfam" id="PF00447">
    <property type="entry name" value="HSF_DNA-bind"/>
    <property type="match status" value="1"/>
</dbReference>